<organism evidence="1 2">
    <name type="scientific">Crepidotus variabilis</name>
    <dbReference type="NCBI Taxonomy" id="179855"/>
    <lineage>
        <taxon>Eukaryota</taxon>
        <taxon>Fungi</taxon>
        <taxon>Dikarya</taxon>
        <taxon>Basidiomycota</taxon>
        <taxon>Agaricomycotina</taxon>
        <taxon>Agaricomycetes</taxon>
        <taxon>Agaricomycetidae</taxon>
        <taxon>Agaricales</taxon>
        <taxon>Agaricineae</taxon>
        <taxon>Crepidotaceae</taxon>
        <taxon>Crepidotus</taxon>
    </lineage>
</organism>
<sequence>MPDCNPDLLSKPKPVHPQFNDPETDVIFQSTDGILFYLQRKYLEATTGAFPGAEFDTNGEITHLTESAAVLAILFGFVVPKKYPEIEDLEFALLSEVAEAAEKYEAFAAMEVCRLQLRRFLPKHAREILTHATKHDGTRLIKETIPHLGRQPLTTVSSMLPARYVVPWVLYRSTFEDIFSSALTAALELKVSSPTNSIRQIHYFTKSLGTEVCHSCLVLIIKSLEELRLLESIQELNEGLEKKKISPRSCMSTACQYPSATEKIYQDMKGKISELKFEI</sequence>
<evidence type="ECO:0000313" key="2">
    <source>
        <dbReference type="Proteomes" id="UP000807306"/>
    </source>
</evidence>
<proteinExistence type="predicted"/>
<protein>
    <recommendedName>
        <fullName evidence="3">BTB domain-containing protein</fullName>
    </recommendedName>
</protein>
<gene>
    <name evidence="1" type="ORF">CPB83DRAFT_789386</name>
</gene>
<keyword evidence="2" id="KW-1185">Reference proteome</keyword>
<dbReference type="Proteomes" id="UP000807306">
    <property type="component" value="Unassembled WGS sequence"/>
</dbReference>
<evidence type="ECO:0000313" key="1">
    <source>
        <dbReference type="EMBL" id="KAF9529949.1"/>
    </source>
</evidence>
<reference evidence="1" key="1">
    <citation type="submission" date="2020-11" db="EMBL/GenBank/DDBJ databases">
        <authorList>
            <consortium name="DOE Joint Genome Institute"/>
            <person name="Ahrendt S."/>
            <person name="Riley R."/>
            <person name="Andreopoulos W."/>
            <person name="Labutti K."/>
            <person name="Pangilinan J."/>
            <person name="Ruiz-Duenas F.J."/>
            <person name="Barrasa J.M."/>
            <person name="Sanchez-Garcia M."/>
            <person name="Camarero S."/>
            <person name="Miyauchi S."/>
            <person name="Serrano A."/>
            <person name="Linde D."/>
            <person name="Babiker R."/>
            <person name="Drula E."/>
            <person name="Ayuso-Fernandez I."/>
            <person name="Pacheco R."/>
            <person name="Padilla G."/>
            <person name="Ferreira P."/>
            <person name="Barriuso J."/>
            <person name="Kellner H."/>
            <person name="Castanera R."/>
            <person name="Alfaro M."/>
            <person name="Ramirez L."/>
            <person name="Pisabarro A.G."/>
            <person name="Kuo A."/>
            <person name="Tritt A."/>
            <person name="Lipzen A."/>
            <person name="He G."/>
            <person name="Yan M."/>
            <person name="Ng V."/>
            <person name="Cullen D."/>
            <person name="Martin F."/>
            <person name="Rosso M.-N."/>
            <person name="Henrissat B."/>
            <person name="Hibbett D."/>
            <person name="Martinez A.T."/>
            <person name="Grigoriev I.V."/>
        </authorList>
    </citation>
    <scope>NUCLEOTIDE SEQUENCE</scope>
    <source>
        <strain evidence="1">CBS 506.95</strain>
    </source>
</reference>
<accession>A0A9P6EJ84</accession>
<dbReference type="AlphaFoldDB" id="A0A9P6EJ84"/>
<dbReference type="EMBL" id="MU157843">
    <property type="protein sequence ID" value="KAF9529949.1"/>
    <property type="molecule type" value="Genomic_DNA"/>
</dbReference>
<evidence type="ECO:0008006" key="3">
    <source>
        <dbReference type="Google" id="ProtNLM"/>
    </source>
</evidence>
<dbReference type="OrthoDB" id="3184970at2759"/>
<comment type="caution">
    <text evidence="1">The sequence shown here is derived from an EMBL/GenBank/DDBJ whole genome shotgun (WGS) entry which is preliminary data.</text>
</comment>
<name>A0A9P6EJ84_9AGAR</name>